<organism evidence="1">
    <name type="scientific">Guillardia theta (strain CCMP2712)</name>
    <name type="common">Cryptophyte</name>
    <dbReference type="NCBI Taxonomy" id="905079"/>
    <lineage>
        <taxon>Eukaryota</taxon>
        <taxon>Cryptophyceae</taxon>
        <taxon>Pyrenomonadales</taxon>
        <taxon>Geminigeraceae</taxon>
        <taxon>Guillardia</taxon>
    </lineage>
</organism>
<dbReference type="KEGG" id="gtt:GUITHDRAFT_152027"/>
<evidence type="ECO:0008006" key="4">
    <source>
        <dbReference type="Google" id="ProtNLM"/>
    </source>
</evidence>
<dbReference type="Proteomes" id="UP000011087">
    <property type="component" value="Unassembled WGS sequence"/>
</dbReference>
<dbReference type="HOGENOM" id="CLU_1329365_0_0_1"/>
<dbReference type="Gene3D" id="2.60.120.920">
    <property type="match status" value="1"/>
</dbReference>
<dbReference type="InterPro" id="IPR013320">
    <property type="entry name" value="ConA-like_dom_sf"/>
</dbReference>
<dbReference type="InterPro" id="IPR043136">
    <property type="entry name" value="B30.2/SPRY_sf"/>
</dbReference>
<dbReference type="AlphaFoldDB" id="L1JHE6"/>
<dbReference type="EnsemblProtists" id="EKX47564">
    <property type="protein sequence ID" value="EKX47564"/>
    <property type="gene ID" value="GUITHDRAFT_152027"/>
</dbReference>
<dbReference type="SUPFAM" id="SSF49899">
    <property type="entry name" value="Concanavalin A-like lectins/glucanases"/>
    <property type="match status" value="1"/>
</dbReference>
<name>L1JHE6_GUITC</name>
<dbReference type="RefSeq" id="XP_005834544.1">
    <property type="nucleotide sequence ID" value="XM_005834487.1"/>
</dbReference>
<feature type="non-terminal residue" evidence="1">
    <location>
        <position position="1"/>
    </location>
</feature>
<evidence type="ECO:0000313" key="2">
    <source>
        <dbReference type="EnsemblProtists" id="EKX47564"/>
    </source>
</evidence>
<evidence type="ECO:0000313" key="3">
    <source>
        <dbReference type="Proteomes" id="UP000011087"/>
    </source>
</evidence>
<protein>
    <recommendedName>
        <fullName evidence="4">B30.2/SPRY domain-containing protein</fullName>
    </recommendedName>
</protein>
<dbReference type="GeneID" id="17304253"/>
<sequence>MRFGYGSSGSEASEDGRKCSLGGGKGGCAIIGDPFDADSGRKSLVLQYTKAGMFSMSKIGLVHLGESLEAYNEADMARKLRDVYDVFVFNSTWCWSQDGFYYTNGQKVNKEGMLPYSKGDRLTLLLDTDEGMLRFGLNGVLMERAVEKIPAGVCFAISGCHAAFEIVSFDDGLLEKEKQRAAARLYRLHKKAFYEVEQLGTRAKNEL</sequence>
<dbReference type="EMBL" id="JH992989">
    <property type="protein sequence ID" value="EKX47564.1"/>
    <property type="molecule type" value="Genomic_DNA"/>
</dbReference>
<keyword evidence="3" id="KW-1185">Reference proteome</keyword>
<evidence type="ECO:0000313" key="1">
    <source>
        <dbReference type="EMBL" id="EKX47564.1"/>
    </source>
</evidence>
<reference evidence="1 3" key="1">
    <citation type="journal article" date="2012" name="Nature">
        <title>Algal genomes reveal evolutionary mosaicism and the fate of nucleomorphs.</title>
        <authorList>
            <consortium name="DOE Joint Genome Institute"/>
            <person name="Curtis B.A."/>
            <person name="Tanifuji G."/>
            <person name="Burki F."/>
            <person name="Gruber A."/>
            <person name="Irimia M."/>
            <person name="Maruyama S."/>
            <person name="Arias M.C."/>
            <person name="Ball S.G."/>
            <person name="Gile G.H."/>
            <person name="Hirakawa Y."/>
            <person name="Hopkins J.F."/>
            <person name="Kuo A."/>
            <person name="Rensing S.A."/>
            <person name="Schmutz J."/>
            <person name="Symeonidi A."/>
            <person name="Elias M."/>
            <person name="Eveleigh R.J."/>
            <person name="Herman E.K."/>
            <person name="Klute M.J."/>
            <person name="Nakayama T."/>
            <person name="Obornik M."/>
            <person name="Reyes-Prieto A."/>
            <person name="Armbrust E.V."/>
            <person name="Aves S.J."/>
            <person name="Beiko R.G."/>
            <person name="Coutinho P."/>
            <person name="Dacks J.B."/>
            <person name="Durnford D.G."/>
            <person name="Fast N.M."/>
            <person name="Green B.R."/>
            <person name="Grisdale C.J."/>
            <person name="Hempel F."/>
            <person name="Henrissat B."/>
            <person name="Hoppner M.P."/>
            <person name="Ishida K."/>
            <person name="Kim E."/>
            <person name="Koreny L."/>
            <person name="Kroth P.G."/>
            <person name="Liu Y."/>
            <person name="Malik S.B."/>
            <person name="Maier U.G."/>
            <person name="McRose D."/>
            <person name="Mock T."/>
            <person name="Neilson J.A."/>
            <person name="Onodera N.T."/>
            <person name="Poole A.M."/>
            <person name="Pritham E.J."/>
            <person name="Richards T.A."/>
            <person name="Rocap G."/>
            <person name="Roy S.W."/>
            <person name="Sarai C."/>
            <person name="Schaack S."/>
            <person name="Shirato S."/>
            <person name="Slamovits C.H."/>
            <person name="Spencer D.F."/>
            <person name="Suzuki S."/>
            <person name="Worden A.Z."/>
            <person name="Zauner S."/>
            <person name="Barry K."/>
            <person name="Bell C."/>
            <person name="Bharti A.K."/>
            <person name="Crow J.A."/>
            <person name="Grimwood J."/>
            <person name="Kramer R."/>
            <person name="Lindquist E."/>
            <person name="Lucas S."/>
            <person name="Salamov A."/>
            <person name="McFadden G.I."/>
            <person name="Lane C.E."/>
            <person name="Keeling P.J."/>
            <person name="Gray M.W."/>
            <person name="Grigoriev I.V."/>
            <person name="Archibald J.M."/>
        </authorList>
    </citation>
    <scope>NUCLEOTIDE SEQUENCE</scope>
    <source>
        <strain evidence="1 3">CCMP2712</strain>
    </source>
</reference>
<reference evidence="2" key="3">
    <citation type="submission" date="2015-06" db="UniProtKB">
        <authorList>
            <consortium name="EnsemblProtists"/>
        </authorList>
    </citation>
    <scope>IDENTIFICATION</scope>
</reference>
<proteinExistence type="predicted"/>
<accession>L1JHE6</accession>
<reference evidence="3" key="2">
    <citation type="submission" date="2012-11" db="EMBL/GenBank/DDBJ databases">
        <authorList>
            <person name="Kuo A."/>
            <person name="Curtis B.A."/>
            <person name="Tanifuji G."/>
            <person name="Burki F."/>
            <person name="Gruber A."/>
            <person name="Irimia M."/>
            <person name="Maruyama S."/>
            <person name="Arias M.C."/>
            <person name="Ball S.G."/>
            <person name="Gile G.H."/>
            <person name="Hirakawa Y."/>
            <person name="Hopkins J.F."/>
            <person name="Rensing S.A."/>
            <person name="Schmutz J."/>
            <person name="Symeonidi A."/>
            <person name="Elias M."/>
            <person name="Eveleigh R.J."/>
            <person name="Herman E.K."/>
            <person name="Klute M.J."/>
            <person name="Nakayama T."/>
            <person name="Obornik M."/>
            <person name="Reyes-Prieto A."/>
            <person name="Armbrust E.V."/>
            <person name="Aves S.J."/>
            <person name="Beiko R.G."/>
            <person name="Coutinho P."/>
            <person name="Dacks J.B."/>
            <person name="Durnford D.G."/>
            <person name="Fast N.M."/>
            <person name="Green B.R."/>
            <person name="Grisdale C."/>
            <person name="Hempe F."/>
            <person name="Henrissat B."/>
            <person name="Hoppner M.P."/>
            <person name="Ishida K.-I."/>
            <person name="Kim E."/>
            <person name="Koreny L."/>
            <person name="Kroth P.G."/>
            <person name="Liu Y."/>
            <person name="Malik S.-B."/>
            <person name="Maier U.G."/>
            <person name="McRose D."/>
            <person name="Mock T."/>
            <person name="Neilson J.A."/>
            <person name="Onodera N.T."/>
            <person name="Poole A.M."/>
            <person name="Pritham E.J."/>
            <person name="Richards T.A."/>
            <person name="Rocap G."/>
            <person name="Roy S.W."/>
            <person name="Sarai C."/>
            <person name="Schaack S."/>
            <person name="Shirato S."/>
            <person name="Slamovits C.H."/>
            <person name="Spencer D.F."/>
            <person name="Suzuki S."/>
            <person name="Worden A.Z."/>
            <person name="Zauner S."/>
            <person name="Barry K."/>
            <person name="Bell C."/>
            <person name="Bharti A.K."/>
            <person name="Crow J.A."/>
            <person name="Grimwood J."/>
            <person name="Kramer R."/>
            <person name="Lindquist E."/>
            <person name="Lucas S."/>
            <person name="Salamov A."/>
            <person name="McFadden G.I."/>
            <person name="Lane C.E."/>
            <person name="Keeling P.J."/>
            <person name="Gray M.W."/>
            <person name="Grigoriev I.V."/>
            <person name="Archibald J.M."/>
        </authorList>
    </citation>
    <scope>NUCLEOTIDE SEQUENCE</scope>
    <source>
        <strain evidence="3">CCMP2712</strain>
    </source>
</reference>
<gene>
    <name evidence="1" type="ORF">GUITHDRAFT_152027</name>
</gene>
<dbReference type="PaxDb" id="55529-EKX47564"/>